<dbReference type="AlphaFoldDB" id="A0A942TH80"/>
<evidence type="ECO:0000256" key="2">
    <source>
        <dbReference type="SAM" id="SignalP"/>
    </source>
</evidence>
<reference evidence="3 4" key="1">
    <citation type="submission" date="2021-05" db="EMBL/GenBank/DDBJ databases">
        <title>Novel Bacillus species.</title>
        <authorList>
            <person name="Liu G."/>
        </authorList>
    </citation>
    <scope>NUCLEOTIDE SEQUENCE [LARGE SCALE GENOMIC DNA]</scope>
    <source>
        <strain evidence="4">FJAT-49780</strain>
    </source>
</reference>
<dbReference type="RefSeq" id="WP_213125667.1">
    <property type="nucleotide sequence ID" value="NZ_JAGYPG010000002.1"/>
</dbReference>
<evidence type="ECO:0008006" key="5">
    <source>
        <dbReference type="Google" id="ProtNLM"/>
    </source>
</evidence>
<name>A0A942TH80_9BACI</name>
<dbReference type="Proteomes" id="UP000681414">
    <property type="component" value="Unassembled WGS sequence"/>
</dbReference>
<keyword evidence="2" id="KW-0732">Signal</keyword>
<accession>A0A942TH80</accession>
<evidence type="ECO:0000313" key="3">
    <source>
        <dbReference type="EMBL" id="MBS4196542.1"/>
    </source>
</evidence>
<sequence length="227" mass="24338">MKKSKVFIVASLLAVLLVGMSACSNSSVNDTSTQNQSKLDNTSQSTDNSSTDGTAKSDNSGENNDNEQASNSSDGISKDTAANSVVSDKSDLNTGFKEDNDTLSHYSSEQIEYARVWLQLGANQQIDGLYARHIPAGTPLNPDDDTSASYPEDVIQLAGSRLVDGSVTYSGNGDGTINVYNVPLRWDGHYPAGENFYIDIITNTKLVYVDPGDDEKIVALIKLLSVQ</sequence>
<evidence type="ECO:0000313" key="4">
    <source>
        <dbReference type="Proteomes" id="UP000681414"/>
    </source>
</evidence>
<keyword evidence="4" id="KW-1185">Reference proteome</keyword>
<gene>
    <name evidence="3" type="ORF">KHA97_15865</name>
</gene>
<feature type="compositionally biased region" description="Polar residues" evidence="1">
    <location>
        <begin position="25"/>
        <end position="39"/>
    </location>
</feature>
<dbReference type="EMBL" id="JAGYPG010000002">
    <property type="protein sequence ID" value="MBS4196542.1"/>
    <property type="molecule type" value="Genomic_DNA"/>
</dbReference>
<dbReference type="PROSITE" id="PS51257">
    <property type="entry name" value="PROKAR_LIPOPROTEIN"/>
    <property type="match status" value="1"/>
</dbReference>
<proteinExistence type="predicted"/>
<feature type="region of interest" description="Disordered" evidence="1">
    <location>
        <begin position="25"/>
        <end position="101"/>
    </location>
</feature>
<organism evidence="3 4">
    <name type="scientific">Lederbergia citri</name>
    <dbReference type="NCBI Taxonomy" id="2833580"/>
    <lineage>
        <taxon>Bacteria</taxon>
        <taxon>Bacillati</taxon>
        <taxon>Bacillota</taxon>
        <taxon>Bacilli</taxon>
        <taxon>Bacillales</taxon>
        <taxon>Bacillaceae</taxon>
        <taxon>Lederbergia</taxon>
    </lineage>
</organism>
<feature type="signal peptide" evidence="2">
    <location>
        <begin position="1"/>
        <end position="26"/>
    </location>
</feature>
<feature type="chain" id="PRO_5039060806" description="Lipoprotein" evidence="2">
    <location>
        <begin position="27"/>
        <end position="227"/>
    </location>
</feature>
<feature type="compositionally biased region" description="Basic and acidic residues" evidence="1">
    <location>
        <begin position="88"/>
        <end position="101"/>
    </location>
</feature>
<comment type="caution">
    <text evidence="3">The sequence shown here is derived from an EMBL/GenBank/DDBJ whole genome shotgun (WGS) entry which is preliminary data.</text>
</comment>
<feature type="compositionally biased region" description="Polar residues" evidence="1">
    <location>
        <begin position="56"/>
        <end position="87"/>
    </location>
</feature>
<feature type="compositionally biased region" description="Low complexity" evidence="1">
    <location>
        <begin position="40"/>
        <end position="54"/>
    </location>
</feature>
<protein>
    <recommendedName>
        <fullName evidence="5">Lipoprotein</fullName>
    </recommendedName>
</protein>
<evidence type="ECO:0000256" key="1">
    <source>
        <dbReference type="SAM" id="MobiDB-lite"/>
    </source>
</evidence>